<dbReference type="RefSeq" id="WP_188820970.1">
    <property type="nucleotide sequence ID" value="NZ_BMHH01000001.1"/>
</dbReference>
<reference evidence="3" key="1">
    <citation type="journal article" date="2014" name="Int. J. Syst. Evol. Microbiol.">
        <title>Complete genome sequence of Corynebacterium casei LMG S-19264T (=DSM 44701T), isolated from a smear-ripened cheese.</title>
        <authorList>
            <consortium name="US DOE Joint Genome Institute (JGI-PGF)"/>
            <person name="Walter F."/>
            <person name="Albersmeier A."/>
            <person name="Kalinowski J."/>
            <person name="Ruckert C."/>
        </authorList>
    </citation>
    <scope>NUCLEOTIDE SEQUENCE</scope>
    <source>
        <strain evidence="3">CGMCC 1.15082</strain>
    </source>
</reference>
<dbReference type="InterPro" id="IPR024572">
    <property type="entry name" value="RcnB"/>
</dbReference>
<sequence length="114" mass="13421">MKNLVIAVTALSILAPTAAFAQYQPPRHGYEQRVEKSWGKRHDDRRDMRRHDDRRERWTRGRELPRSYRGNVVRDYSRYHLRKPPRGQHWVRVGNDYMLISIASGIIGAIVAGR</sequence>
<keyword evidence="4" id="KW-1185">Reference proteome</keyword>
<feature type="signal peptide" evidence="2">
    <location>
        <begin position="1"/>
        <end position="21"/>
    </location>
</feature>
<evidence type="ECO:0000256" key="1">
    <source>
        <dbReference type="SAM" id="MobiDB-lite"/>
    </source>
</evidence>
<feature type="region of interest" description="Disordered" evidence="1">
    <location>
        <begin position="31"/>
        <end position="56"/>
    </location>
</feature>
<comment type="caution">
    <text evidence="3">The sequence shown here is derived from an EMBL/GenBank/DDBJ whole genome shotgun (WGS) entry which is preliminary data.</text>
</comment>
<dbReference type="Gene3D" id="3.10.450.160">
    <property type="entry name" value="inner membrane protein cigr"/>
    <property type="match status" value="1"/>
</dbReference>
<name>A0A916WA94_9HYPH</name>
<accession>A0A916WA94</accession>
<organism evidence="3 4">
    <name type="scientific">Brucella endophytica</name>
    <dbReference type="NCBI Taxonomy" id="1963359"/>
    <lineage>
        <taxon>Bacteria</taxon>
        <taxon>Pseudomonadati</taxon>
        <taxon>Pseudomonadota</taxon>
        <taxon>Alphaproteobacteria</taxon>
        <taxon>Hyphomicrobiales</taxon>
        <taxon>Brucellaceae</taxon>
        <taxon>Brucella/Ochrobactrum group</taxon>
        <taxon>Brucella</taxon>
    </lineage>
</organism>
<dbReference type="Pfam" id="PF11776">
    <property type="entry name" value="RcnB"/>
    <property type="match status" value="1"/>
</dbReference>
<evidence type="ECO:0000256" key="2">
    <source>
        <dbReference type="SAM" id="SignalP"/>
    </source>
</evidence>
<reference evidence="3" key="2">
    <citation type="submission" date="2020-09" db="EMBL/GenBank/DDBJ databases">
        <authorList>
            <person name="Sun Q."/>
            <person name="Zhou Y."/>
        </authorList>
    </citation>
    <scope>NUCLEOTIDE SEQUENCE</scope>
    <source>
        <strain evidence="3">CGMCC 1.15082</strain>
    </source>
</reference>
<dbReference type="EMBL" id="BMHH01000001">
    <property type="protein sequence ID" value="GGA80115.1"/>
    <property type="molecule type" value="Genomic_DNA"/>
</dbReference>
<evidence type="ECO:0008006" key="5">
    <source>
        <dbReference type="Google" id="ProtNLM"/>
    </source>
</evidence>
<dbReference type="AlphaFoldDB" id="A0A916WA94"/>
<gene>
    <name evidence="3" type="ORF">GCM10011491_04260</name>
</gene>
<dbReference type="Proteomes" id="UP000646478">
    <property type="component" value="Unassembled WGS sequence"/>
</dbReference>
<evidence type="ECO:0000313" key="3">
    <source>
        <dbReference type="EMBL" id="GGA80115.1"/>
    </source>
</evidence>
<keyword evidence="2" id="KW-0732">Signal</keyword>
<evidence type="ECO:0000313" key="4">
    <source>
        <dbReference type="Proteomes" id="UP000646478"/>
    </source>
</evidence>
<feature type="chain" id="PRO_5037042434" description="Transmembrane signal peptide protein" evidence="2">
    <location>
        <begin position="22"/>
        <end position="114"/>
    </location>
</feature>
<protein>
    <recommendedName>
        <fullName evidence="5">Transmembrane signal peptide protein</fullName>
    </recommendedName>
</protein>
<proteinExistence type="predicted"/>